<dbReference type="InterPro" id="IPR036873">
    <property type="entry name" value="Rhodanese-like_dom_sf"/>
</dbReference>
<dbReference type="GO" id="GO:0009704">
    <property type="term" value="P:de-etiolation"/>
    <property type="evidence" value="ECO:0007669"/>
    <property type="project" value="InterPro"/>
</dbReference>
<dbReference type="InterPro" id="IPR044690">
    <property type="entry name" value="CAS_plant"/>
</dbReference>
<feature type="region of interest" description="Disordered" evidence="1">
    <location>
        <begin position="374"/>
        <end position="393"/>
    </location>
</feature>
<dbReference type="InterPro" id="IPR001763">
    <property type="entry name" value="Rhodanese-like_dom"/>
</dbReference>
<sequence>MAKMTCLASTKPCYARLRSPSISQTPARSFWIAPKQNSAKGRSRLSVFALLANSEAPTLTKADPVDDAITAITSGVQSAGKAIKSGLGAVETAGGYVKKAADTVAPAVKTAADTTAPLAKKAAGLISDAASPVLKAAGDAIPAAGGKVEKLLSQQGIDTRPVVDAGSKAAKTVGPAAGKLLSWFLSQPLLTQAEALGAAAAAAYLAPPLLGALAGALQGYRGDLSAPAALNLISTARDSTLVDIRAVSEKETSGVPDLPGDAAKRLVELEYDVTEDKKLRGQFANPSAVESKVTALKIAALKRTKRGSPIVLLDKNGSLAKTVAKELAKQGYSKVFIVNGGFDGRGGWVQSKLKTSLAKTFSTATVVETVLPTTAKPGLPSQQTGTGSKTVKK</sequence>
<dbReference type="PANTHER" id="PTHR34209:SF1">
    <property type="entry name" value="CALCIUM SENSING RECEPTOR, CHLOROPLASTIC"/>
    <property type="match status" value="1"/>
</dbReference>
<gene>
    <name evidence="3" type="ORF">TSPGSL018_6147</name>
</gene>
<feature type="domain" description="Rhodanese" evidence="2">
    <location>
        <begin position="235"/>
        <end position="351"/>
    </location>
</feature>
<dbReference type="EMBL" id="GBEZ01002842">
    <property type="protein sequence ID" value="JAC82249.1"/>
    <property type="molecule type" value="Transcribed_RNA"/>
</dbReference>
<dbReference type="CDD" id="cd00158">
    <property type="entry name" value="RHOD"/>
    <property type="match status" value="1"/>
</dbReference>
<dbReference type="Gene3D" id="3.40.250.10">
    <property type="entry name" value="Rhodanese-like domain"/>
    <property type="match status" value="1"/>
</dbReference>
<dbReference type="GO" id="GO:0071277">
    <property type="term" value="P:cellular response to calcium ion"/>
    <property type="evidence" value="ECO:0007669"/>
    <property type="project" value="InterPro"/>
</dbReference>
<evidence type="ECO:0000256" key="1">
    <source>
        <dbReference type="SAM" id="MobiDB-lite"/>
    </source>
</evidence>
<feature type="compositionally biased region" description="Polar residues" evidence="1">
    <location>
        <begin position="380"/>
        <end position="393"/>
    </location>
</feature>
<dbReference type="GO" id="GO:0090333">
    <property type="term" value="P:regulation of stomatal closure"/>
    <property type="evidence" value="ECO:0007669"/>
    <property type="project" value="InterPro"/>
</dbReference>
<dbReference type="PROSITE" id="PS50206">
    <property type="entry name" value="RHODANESE_3"/>
    <property type="match status" value="1"/>
</dbReference>
<feature type="non-terminal residue" evidence="3">
    <location>
        <position position="393"/>
    </location>
</feature>
<evidence type="ECO:0000259" key="2">
    <source>
        <dbReference type="PROSITE" id="PS50206"/>
    </source>
</evidence>
<protein>
    <submittedName>
        <fullName evidence="3">Calcium sensing receptor</fullName>
    </submittedName>
</protein>
<accession>A0A061SGS9</accession>
<keyword evidence="3" id="KW-0675">Receptor</keyword>
<reference evidence="3" key="1">
    <citation type="submission" date="2014-05" db="EMBL/GenBank/DDBJ databases">
        <title>The transcriptome of the halophilic microalga Tetraselmis sp. GSL018 isolated from the Great Salt Lake, Utah.</title>
        <authorList>
            <person name="Jinkerson R.E."/>
            <person name="D'Adamo S."/>
            <person name="Posewitz M.C."/>
        </authorList>
    </citation>
    <scope>NUCLEOTIDE SEQUENCE</scope>
    <source>
        <strain evidence="3">GSL018</strain>
    </source>
</reference>
<dbReference type="AlphaFoldDB" id="A0A061SGS9"/>
<proteinExistence type="predicted"/>
<evidence type="ECO:0000313" key="3">
    <source>
        <dbReference type="EMBL" id="JAC82249.1"/>
    </source>
</evidence>
<dbReference type="SUPFAM" id="SSF52821">
    <property type="entry name" value="Rhodanese/Cell cycle control phosphatase"/>
    <property type="match status" value="1"/>
</dbReference>
<dbReference type="PANTHER" id="PTHR34209">
    <property type="entry name" value="RHODANESE/CELL CYCLE CONTROL PHOSPHATASE SUPERFAMILY PROTEIN"/>
    <property type="match status" value="1"/>
</dbReference>
<name>A0A061SGS9_9CHLO</name>
<organism evidence="3">
    <name type="scientific">Tetraselmis sp. GSL018</name>
    <dbReference type="NCBI Taxonomy" id="582737"/>
    <lineage>
        <taxon>Eukaryota</taxon>
        <taxon>Viridiplantae</taxon>
        <taxon>Chlorophyta</taxon>
        <taxon>core chlorophytes</taxon>
        <taxon>Chlorodendrophyceae</taxon>
        <taxon>Chlorodendrales</taxon>
        <taxon>Chlorodendraceae</taxon>
        <taxon>Tetraselmis</taxon>
    </lineage>
</organism>